<gene>
    <name evidence="5" type="primary">coaE</name>
    <name evidence="7" type="ordered locus">CAP2UW1_0755</name>
</gene>
<proteinExistence type="inferred from homology"/>
<evidence type="ECO:0000256" key="2">
    <source>
        <dbReference type="ARBA" id="ARBA00022741"/>
    </source>
</evidence>
<comment type="similarity">
    <text evidence="1 5">Belongs to the CoaE family.</text>
</comment>
<dbReference type="GO" id="GO:0015937">
    <property type="term" value="P:coenzyme A biosynthetic process"/>
    <property type="evidence" value="ECO:0007669"/>
    <property type="project" value="UniProtKB-UniRule"/>
</dbReference>
<dbReference type="GO" id="GO:0005524">
    <property type="term" value="F:ATP binding"/>
    <property type="evidence" value="ECO:0007669"/>
    <property type="project" value="UniProtKB-UniRule"/>
</dbReference>
<keyword evidence="3 5" id="KW-0067">ATP-binding</keyword>
<dbReference type="CDD" id="cd02022">
    <property type="entry name" value="DPCK"/>
    <property type="match status" value="1"/>
</dbReference>
<feature type="binding site" evidence="5">
    <location>
        <begin position="12"/>
        <end position="17"/>
    </location>
    <ligand>
        <name>ATP</name>
        <dbReference type="ChEBI" id="CHEBI:30616"/>
    </ligand>
</feature>
<protein>
    <recommendedName>
        <fullName evidence="5 6">Dephospho-CoA kinase</fullName>
        <ecNumber evidence="5 6">2.7.1.24</ecNumber>
    </recommendedName>
    <alternativeName>
        <fullName evidence="5">Dephosphocoenzyme A kinase</fullName>
    </alternativeName>
</protein>
<keyword evidence="5 7" id="KW-0808">Transferase</keyword>
<evidence type="ECO:0000256" key="4">
    <source>
        <dbReference type="ARBA" id="ARBA00022993"/>
    </source>
</evidence>
<evidence type="ECO:0000256" key="6">
    <source>
        <dbReference type="NCBIfam" id="TIGR00152"/>
    </source>
</evidence>
<dbReference type="PANTHER" id="PTHR10695">
    <property type="entry name" value="DEPHOSPHO-COA KINASE-RELATED"/>
    <property type="match status" value="1"/>
</dbReference>
<comment type="function">
    <text evidence="5">Catalyzes the phosphorylation of the 3'-hydroxyl group of dephosphocoenzyme A to form coenzyme A.</text>
</comment>
<dbReference type="KEGG" id="app:CAP2UW1_0755"/>
<reference evidence="7" key="1">
    <citation type="submission" date="2009-08" db="EMBL/GenBank/DDBJ databases">
        <authorList>
            <consortium name="US DOE Joint Genome Institute"/>
            <person name="Lucas S."/>
            <person name="Copeland A."/>
            <person name="Lapidus A."/>
            <person name="Glavina del Rio T."/>
            <person name="Dalin E."/>
            <person name="Tice H."/>
            <person name="Bruce D."/>
            <person name="Barry K."/>
            <person name="Pitluck S."/>
            <person name="Lowry S."/>
            <person name="Larimer F."/>
            <person name="Land M."/>
            <person name="Hauser L."/>
            <person name="Kyrpides N."/>
            <person name="Ivanova N."/>
            <person name="McMahon K.D."/>
            <person name="Hugenholtz P."/>
        </authorList>
    </citation>
    <scope>NUCLEOTIDE SEQUENCE</scope>
    <source>
        <strain evidence="7">UW-1</strain>
    </source>
</reference>
<dbReference type="Gene3D" id="3.40.50.300">
    <property type="entry name" value="P-loop containing nucleotide triphosphate hydrolases"/>
    <property type="match status" value="1"/>
</dbReference>
<comment type="subcellular location">
    <subcellularLocation>
        <location evidence="5">Cytoplasm</location>
    </subcellularLocation>
</comment>
<keyword evidence="4 5" id="KW-0173">Coenzyme A biosynthesis</keyword>
<evidence type="ECO:0000313" key="7">
    <source>
        <dbReference type="EMBL" id="ACV34100.1"/>
    </source>
</evidence>
<dbReference type="GO" id="GO:0004140">
    <property type="term" value="F:dephospho-CoA kinase activity"/>
    <property type="evidence" value="ECO:0007669"/>
    <property type="project" value="UniProtKB-UniRule"/>
</dbReference>
<dbReference type="NCBIfam" id="TIGR00152">
    <property type="entry name" value="dephospho-CoA kinase"/>
    <property type="match status" value="1"/>
</dbReference>
<dbReference type="UniPathway" id="UPA00241">
    <property type="reaction ID" value="UER00356"/>
</dbReference>
<evidence type="ECO:0000256" key="5">
    <source>
        <dbReference type="HAMAP-Rule" id="MF_00376"/>
    </source>
</evidence>
<dbReference type="HAMAP" id="MF_00376">
    <property type="entry name" value="Dephospho_CoA_kinase"/>
    <property type="match status" value="1"/>
</dbReference>
<organism evidence="7">
    <name type="scientific">Accumulibacter regalis</name>
    <dbReference type="NCBI Taxonomy" id="522306"/>
    <lineage>
        <taxon>Bacteria</taxon>
        <taxon>Pseudomonadati</taxon>
        <taxon>Pseudomonadota</taxon>
        <taxon>Betaproteobacteria</taxon>
        <taxon>Candidatus Accumulibacter</taxon>
    </lineage>
</organism>
<comment type="catalytic activity">
    <reaction evidence="5">
        <text>3'-dephospho-CoA + ATP = ADP + CoA + H(+)</text>
        <dbReference type="Rhea" id="RHEA:18245"/>
        <dbReference type="ChEBI" id="CHEBI:15378"/>
        <dbReference type="ChEBI" id="CHEBI:30616"/>
        <dbReference type="ChEBI" id="CHEBI:57287"/>
        <dbReference type="ChEBI" id="CHEBI:57328"/>
        <dbReference type="ChEBI" id="CHEBI:456216"/>
        <dbReference type="EC" id="2.7.1.24"/>
    </reaction>
</comment>
<sequence>MTFVVGLTGGIGSGKSTVAELFAQRGAALVDTDVIAHALTGAQGGAMRELAAAFGDGVLRADGGLDRAAMRRLAFADPAVRARLEAILHPLIRAQSEVACAAAVAAPYVLLIVPLLVESADYRRRADRVLVVDCDEAVQIARVMARSGLAAEEVEAIMATQASRAQRQAAADDLVFNDGEMAALAAQVDGLHEKYLDLARSKLHAAR</sequence>
<dbReference type="GO" id="GO:0005737">
    <property type="term" value="C:cytoplasm"/>
    <property type="evidence" value="ECO:0007669"/>
    <property type="project" value="UniProtKB-SubCell"/>
</dbReference>
<keyword evidence="2 5" id="KW-0547">Nucleotide-binding</keyword>
<dbReference type="SUPFAM" id="SSF52540">
    <property type="entry name" value="P-loop containing nucleoside triphosphate hydrolases"/>
    <property type="match status" value="1"/>
</dbReference>
<evidence type="ECO:0000256" key="3">
    <source>
        <dbReference type="ARBA" id="ARBA00022840"/>
    </source>
</evidence>
<reference evidence="7" key="2">
    <citation type="submission" date="2009-09" db="EMBL/GenBank/DDBJ databases">
        <title>Complete sequence of chromosome of Candidatus Accumulibacter phosphatis clade IIA str. UW-1.</title>
        <authorList>
            <consortium name="US DOE Joint Genome Institute"/>
            <person name="Martin H.G."/>
            <person name="Ivanova N."/>
            <person name="Kunin V."/>
            <person name="Warnecke F."/>
            <person name="Barry K."/>
            <person name="He S."/>
            <person name="Salamov A."/>
            <person name="Szeto E."/>
            <person name="Dalin E."/>
            <person name="Pangilinan J.L."/>
            <person name="Lapidus A."/>
            <person name="Lowry S."/>
            <person name="Kyrpides N.C."/>
            <person name="McMahon K.D."/>
            <person name="Hugenholtz P."/>
        </authorList>
    </citation>
    <scope>NUCLEOTIDE SEQUENCE [LARGE SCALE GENOMIC DNA]</scope>
    <source>
        <strain evidence="7">UW-1</strain>
    </source>
</reference>
<name>C7RMS3_ACCRE</name>
<dbReference type="EMBL" id="CP001715">
    <property type="protein sequence ID" value="ACV34100.1"/>
    <property type="molecule type" value="Genomic_DNA"/>
</dbReference>
<dbReference type="EC" id="2.7.1.24" evidence="5 6"/>
<dbReference type="eggNOG" id="COG0237">
    <property type="taxonomic scope" value="Bacteria"/>
</dbReference>
<dbReference type="OrthoDB" id="9812943at2"/>
<dbReference type="InterPro" id="IPR001977">
    <property type="entry name" value="Depp_CoAkinase"/>
</dbReference>
<dbReference type="HOGENOM" id="CLU_057180_1_2_4"/>
<dbReference type="PROSITE" id="PS51219">
    <property type="entry name" value="DPCK"/>
    <property type="match status" value="1"/>
</dbReference>
<dbReference type="Pfam" id="PF01121">
    <property type="entry name" value="CoaE"/>
    <property type="match status" value="1"/>
</dbReference>
<keyword evidence="5" id="KW-0963">Cytoplasm</keyword>
<accession>C7RMS3</accession>
<dbReference type="PANTHER" id="PTHR10695:SF46">
    <property type="entry name" value="BIFUNCTIONAL COENZYME A SYNTHASE-RELATED"/>
    <property type="match status" value="1"/>
</dbReference>
<comment type="pathway">
    <text evidence="5">Cofactor biosynthesis; coenzyme A biosynthesis; CoA from (R)-pantothenate: step 5/5.</text>
</comment>
<dbReference type="InterPro" id="IPR027417">
    <property type="entry name" value="P-loop_NTPase"/>
</dbReference>
<evidence type="ECO:0000256" key="1">
    <source>
        <dbReference type="ARBA" id="ARBA00009018"/>
    </source>
</evidence>
<keyword evidence="5 7" id="KW-0418">Kinase</keyword>
<dbReference type="AlphaFoldDB" id="C7RMS3"/>
<dbReference type="STRING" id="522306.CAP2UW1_0755"/>